<proteinExistence type="predicted"/>
<dbReference type="Proteomes" id="UP000190831">
    <property type="component" value="Chromosome D"/>
</dbReference>
<accession>A0A1G4MB15</accession>
<name>A0A1G4MB15_LACFM</name>
<dbReference type="OMA" id="SHKTLWS"/>
<dbReference type="OrthoDB" id="4069973at2759"/>
<keyword evidence="2" id="KW-1185">Reference proteome</keyword>
<dbReference type="EMBL" id="LT598492">
    <property type="protein sequence ID" value="SCW00903.1"/>
    <property type="molecule type" value="Genomic_DNA"/>
</dbReference>
<evidence type="ECO:0000313" key="1">
    <source>
        <dbReference type="EMBL" id="SCW00903.1"/>
    </source>
</evidence>
<evidence type="ECO:0000313" key="2">
    <source>
        <dbReference type="Proteomes" id="UP000190831"/>
    </source>
</evidence>
<reference evidence="1 2" key="1">
    <citation type="submission" date="2016-03" db="EMBL/GenBank/DDBJ databases">
        <authorList>
            <person name="Devillers H."/>
        </authorList>
    </citation>
    <scope>NUCLEOTIDE SEQUENCE [LARGE SCALE GENOMIC DNA]</scope>
    <source>
        <strain evidence="1">CBS 6772</strain>
    </source>
</reference>
<sequence length="631" mass="71952">MSLASERIWLSWLQQANRNSISLKNVRYRNQAPKIWKDRVEQLNSMPVTSQHVLRVKVLRKAKNCLASVLPNILLQDIANENITFKFCRRHGFRNQLHLPDTVSNEGKNLRKVAEGAAEIENWDVLSSLFKNRLDRYYGPYDEDFEKLYGDTIDFEASRLWCVNDAPYREISLSAKSDSGDNVELRIYWPPLQYSVGCRGLGASSSKCKELACKGISQLQNPVTGENMPILEFDHVPEGFDAIGLLPSKFQRHAKLFKTHSVAQAVLPFRSCTRSEMKHLETLSKDKLKHRAISKSGVKNLGHDQDTFKSTVSTMATLLGALKSGSLKTKKENNRGQMCSTDILRATILSGNITDSQLREEYAKISILYCIFQHLRRLTFNSKPSNELSDNAVFKPWDTTIIRELLALNDLQKPGSVDEMFEVKGKFDSFLKKLHVYNCILVSEMKSQAKNTSGNRRYRQLGMVSILNKVFVSCKWMTEVYPNLSFHLHRTLEPIGFANTVGSNDTASGDRVFLTVDSLLEMESIAYEELYRQPKDSRVAASDWLRDFKIVLLTEENLSADTRRVLHFATKINTQICRDLREVSKVSFSECISKKLIDDSTYLYLYKTKLMPENSSNHVDEVLGNLAREVA</sequence>
<organism evidence="1 2">
    <name type="scientific">Lachancea fermentati</name>
    <name type="common">Zygosaccharomyces fermentati</name>
    <dbReference type="NCBI Taxonomy" id="4955"/>
    <lineage>
        <taxon>Eukaryota</taxon>
        <taxon>Fungi</taxon>
        <taxon>Dikarya</taxon>
        <taxon>Ascomycota</taxon>
        <taxon>Saccharomycotina</taxon>
        <taxon>Saccharomycetes</taxon>
        <taxon>Saccharomycetales</taxon>
        <taxon>Saccharomycetaceae</taxon>
        <taxon>Lachancea</taxon>
    </lineage>
</organism>
<dbReference type="AlphaFoldDB" id="A0A1G4MB15"/>
<gene>
    <name evidence="1" type="ORF">LAFE_0D00672G</name>
</gene>
<protein>
    <submittedName>
        <fullName evidence="1">LAFE_0D00672g1_1</fullName>
    </submittedName>
</protein>